<accession>A0A7S2BX34</accession>
<evidence type="ECO:0000313" key="1">
    <source>
        <dbReference type="EMBL" id="CAD9409349.1"/>
    </source>
</evidence>
<reference evidence="1" key="1">
    <citation type="submission" date="2021-01" db="EMBL/GenBank/DDBJ databases">
        <authorList>
            <person name="Corre E."/>
            <person name="Pelletier E."/>
            <person name="Niang G."/>
            <person name="Scheremetjew M."/>
            <person name="Finn R."/>
            <person name="Kale V."/>
            <person name="Holt S."/>
            <person name="Cochrane G."/>
            <person name="Meng A."/>
            <person name="Brown T."/>
            <person name="Cohen L."/>
        </authorList>
    </citation>
    <scope>NUCLEOTIDE SEQUENCE</scope>
    <source>
        <strain evidence="1">CCMP1381</strain>
    </source>
</reference>
<dbReference type="EMBL" id="HBGS01020692">
    <property type="protein sequence ID" value="CAD9409349.1"/>
    <property type="molecule type" value="Transcribed_RNA"/>
</dbReference>
<name>A0A7S2BX34_9STRA</name>
<organism evidence="1">
    <name type="scientific">Octactis speculum</name>
    <dbReference type="NCBI Taxonomy" id="3111310"/>
    <lineage>
        <taxon>Eukaryota</taxon>
        <taxon>Sar</taxon>
        <taxon>Stramenopiles</taxon>
        <taxon>Ochrophyta</taxon>
        <taxon>Dictyochophyceae</taxon>
        <taxon>Dictyochales</taxon>
        <taxon>Dictyochaceae</taxon>
        <taxon>Octactis</taxon>
    </lineage>
</organism>
<protein>
    <submittedName>
        <fullName evidence="1">Uncharacterized protein</fullName>
    </submittedName>
</protein>
<proteinExistence type="predicted"/>
<dbReference type="AlphaFoldDB" id="A0A7S2BX34"/>
<sequence>MYQDAWAAGAELWLFWRPRRFVQDADDLSKIEERHAFCIDKSTFAREVAPFGPFDVDWFASTSSTVTPSFFSRFHCAESEGCDAFSATWTGRWGFFLHPFEASVFDRILDKFVSDNAGGVLIVPEWSRAAWFQRLFFSGWSRRVTHVSYLPGSCLVALSDECFFGHSFNVDLRVCIIQPLPPV</sequence>
<gene>
    <name evidence="1" type="ORF">DSPE1174_LOCUS10676</name>
</gene>